<protein>
    <submittedName>
        <fullName evidence="1">Uncharacterized protein</fullName>
    </submittedName>
</protein>
<organism evidence="1">
    <name type="scientific">viral metagenome</name>
    <dbReference type="NCBI Taxonomy" id="1070528"/>
    <lineage>
        <taxon>unclassified sequences</taxon>
        <taxon>metagenomes</taxon>
        <taxon>organismal metagenomes</taxon>
    </lineage>
</organism>
<name>A0A6C0AHU7_9ZZZZ</name>
<reference evidence="1" key="1">
    <citation type="journal article" date="2020" name="Nature">
        <title>Giant virus diversity and host interactions through global metagenomics.</title>
        <authorList>
            <person name="Schulz F."/>
            <person name="Roux S."/>
            <person name="Paez-Espino D."/>
            <person name="Jungbluth S."/>
            <person name="Walsh D.A."/>
            <person name="Denef V.J."/>
            <person name="McMahon K.D."/>
            <person name="Konstantinidis K.T."/>
            <person name="Eloe-Fadrosh E.A."/>
            <person name="Kyrpides N.C."/>
            <person name="Woyke T."/>
        </authorList>
    </citation>
    <scope>NUCLEOTIDE SEQUENCE</scope>
    <source>
        <strain evidence="1">GVMAG-S-1035118-87</strain>
    </source>
</reference>
<dbReference type="EMBL" id="MN740625">
    <property type="protein sequence ID" value="QHS78921.1"/>
    <property type="molecule type" value="Genomic_DNA"/>
</dbReference>
<accession>A0A6C0AHU7</accession>
<evidence type="ECO:0000313" key="1">
    <source>
        <dbReference type="EMBL" id="QHS78921.1"/>
    </source>
</evidence>
<proteinExistence type="predicted"/>
<sequence length="123" mass="12960">MASLYGYDITSSAITPVYTASATIATNPLLLAASCATNNQIIIEVLNVGFVSTTTQSQIIQFNCKSLHSSIVTTGVSDKTITAELTTIGASITGLTLRQSSIGFGNNFTLKVTVYGYVLNRLT</sequence>
<dbReference type="AlphaFoldDB" id="A0A6C0AHU7"/>